<reference evidence="6" key="1">
    <citation type="submission" date="2020-05" db="EMBL/GenBank/DDBJ databases">
        <authorList>
            <person name="Chiriac C."/>
            <person name="Salcher M."/>
            <person name="Ghai R."/>
            <person name="Kavagutti S V."/>
        </authorList>
    </citation>
    <scope>NUCLEOTIDE SEQUENCE</scope>
</reference>
<evidence type="ECO:0000256" key="2">
    <source>
        <dbReference type="ARBA" id="ARBA00022801"/>
    </source>
</evidence>
<accession>A0A6J7SAA6</accession>
<feature type="domain" description="Sulfatase N-terminal" evidence="4">
    <location>
        <begin position="58"/>
        <end position="444"/>
    </location>
</feature>
<gene>
    <name evidence="5" type="ORF">UFOPK3495_00773</name>
    <name evidence="6" type="ORF">UFOPK4237_00618</name>
</gene>
<dbReference type="Gene3D" id="3.40.720.10">
    <property type="entry name" value="Alkaline Phosphatase, subunit A"/>
    <property type="match status" value="1"/>
</dbReference>
<dbReference type="InterPro" id="IPR006311">
    <property type="entry name" value="TAT_signal"/>
</dbReference>
<dbReference type="InterPro" id="IPR000917">
    <property type="entry name" value="Sulfatase_N"/>
</dbReference>
<evidence type="ECO:0000256" key="1">
    <source>
        <dbReference type="ARBA" id="ARBA00008779"/>
    </source>
</evidence>
<dbReference type="PROSITE" id="PS51318">
    <property type="entry name" value="TAT"/>
    <property type="match status" value="1"/>
</dbReference>
<sequence length="642" mass="70947">MDLEEVAGSNSEVSRRRMLQMLGATAGAAALAGMTATNASAVQPLLPFTPRGRLTRRPNFLVVMVDEMRYAPIYETAELQQWRRQSLSNINSLSDNGMTFVNHHIMSSACAPSRTSIFTGQYPSLHGVTQTSGAAKSAIEEDLPWLDPTSVPTMGHYFRAAGYETYYKGKWHVSDADLYEPGTYNAVASYDSNGNPIPSVEELYLLANRLGPFGFDGWIGPEPHGKNPMNSASSAGPNQTGRDKAYAQQGANQLQRLRTADRPWLLVTSFVNPHDITLWGDLTLASPSYYLARQLEGATVPRRMFDDRYDVSSNENLASKPSAQASYKSVYPDAFQQTQNNELYRRFYYQLQANVDQQIGKVLDALDSSSAQTKRDTVVIFLSDHGELLGSHGGLFQKWHQAYDEVLRVPFVIHNPALFPVSRTTDALTSHADLLPTMLGLAGVDLRAVQRRLRQTHSQVHDFVGRDLSPLLMDEVPAARYNAPQYFMTDDEPTRGSNQIAFNGTMFYAVAQPNHIETVIAQLPTGQGGTLEQWKYSRYFDNSDFWSNPGKSDTITHIDGTVGNAGPHLATTTVKNRPVNEEFEMYNVSQDPTELNNLAGTGAYVATRAVLAGLLVEQRRLKRLNPVVAAQDPGLLSRGIGV</sequence>
<dbReference type="EMBL" id="CAFBPZ010000029">
    <property type="protein sequence ID" value="CAB5037320.1"/>
    <property type="molecule type" value="Genomic_DNA"/>
</dbReference>
<dbReference type="PANTHER" id="PTHR42693">
    <property type="entry name" value="ARYLSULFATASE FAMILY MEMBER"/>
    <property type="match status" value="1"/>
</dbReference>
<dbReference type="InterPro" id="IPR050738">
    <property type="entry name" value="Sulfatase"/>
</dbReference>
<dbReference type="InterPro" id="IPR017850">
    <property type="entry name" value="Alkaline_phosphatase_core_sf"/>
</dbReference>
<dbReference type="SUPFAM" id="SSF53649">
    <property type="entry name" value="Alkaline phosphatase-like"/>
    <property type="match status" value="1"/>
</dbReference>
<dbReference type="Pfam" id="PF00884">
    <property type="entry name" value="Sulfatase"/>
    <property type="match status" value="1"/>
</dbReference>
<feature type="compositionally biased region" description="Polar residues" evidence="3">
    <location>
        <begin position="228"/>
        <end position="240"/>
    </location>
</feature>
<dbReference type="GO" id="GO:0004065">
    <property type="term" value="F:arylsulfatase activity"/>
    <property type="evidence" value="ECO:0007669"/>
    <property type="project" value="TreeGrafter"/>
</dbReference>
<evidence type="ECO:0000256" key="3">
    <source>
        <dbReference type="SAM" id="MobiDB-lite"/>
    </source>
</evidence>
<feature type="region of interest" description="Disordered" evidence="3">
    <location>
        <begin position="221"/>
        <end position="251"/>
    </location>
</feature>
<comment type="similarity">
    <text evidence="1">Belongs to the sulfatase family.</text>
</comment>
<proteinExistence type="inferred from homology"/>
<evidence type="ECO:0000313" key="5">
    <source>
        <dbReference type="EMBL" id="CAB4897532.1"/>
    </source>
</evidence>
<organism evidence="6">
    <name type="scientific">freshwater metagenome</name>
    <dbReference type="NCBI Taxonomy" id="449393"/>
    <lineage>
        <taxon>unclassified sequences</taxon>
        <taxon>metagenomes</taxon>
        <taxon>ecological metagenomes</taxon>
    </lineage>
</organism>
<keyword evidence="2" id="KW-0378">Hydrolase</keyword>
<dbReference type="PANTHER" id="PTHR42693:SF53">
    <property type="entry name" value="ENDO-4-O-SULFATASE"/>
    <property type="match status" value="1"/>
</dbReference>
<dbReference type="AlphaFoldDB" id="A0A6J7SAA6"/>
<evidence type="ECO:0000259" key="4">
    <source>
        <dbReference type="Pfam" id="PF00884"/>
    </source>
</evidence>
<evidence type="ECO:0000313" key="6">
    <source>
        <dbReference type="EMBL" id="CAB5037320.1"/>
    </source>
</evidence>
<protein>
    <submittedName>
        <fullName evidence="6">Unannotated protein</fullName>
    </submittedName>
</protein>
<name>A0A6J7SAA6_9ZZZZ</name>
<dbReference type="EMBL" id="CAFBMC010000033">
    <property type="protein sequence ID" value="CAB4897532.1"/>
    <property type="molecule type" value="Genomic_DNA"/>
</dbReference>